<evidence type="ECO:0000256" key="5">
    <source>
        <dbReference type="SAM" id="MobiDB-lite"/>
    </source>
</evidence>
<sequence>MTTSTTKKSKRESSSGDGNIRQRLQRGAKDKVYAERLAAEVTPPGWPFTNPSTATTTSSSNGGNKKRGRKRKSSVTTTATATSGNDGGNDNGNLKMTGSNPDGHVSTTATLPPSSLSSSCTSTTTALLATTQKRQRRRQTQRSVVVGETSSPLPPPMLEETLKQQQKKKKEHRTSSGGTPSITTSATPLSSKSTATASSRRSNKNSTNKQVNTNNKWTCVRCTLLNTLRRKKCQVCGTPRCYTNDVGNGVKVHDDISSSSLVDTVDTVAGNAPNVLRVAANRSAENNDDGRKMAATEKGTVEDDDDKNASLTLEHSLSVSPSRSIPATTTNDSKDDDDDDVNSNNHDGSLEYTTVNVSLTVSNARVYDAASTTTTGGNEEKIKMANINKGLSAIVPASIFCRGEEQSDDINCDGNPVATEESNNVALGETEAAAKVSTKEEGEECELQQEESQSQTSIQSELSAMIDASPTSSSSLSTPTNLPDSIEDGTLPKEASALTTTNASNDDDDDINSNNHDDSLKYTTVNVTMTVSNARVYAAAASTTTTGGNQDKIKMANINTVLSAIVPASIFCQGEEQSDDINCDGNPVATEESNNVALEETETAAKVSTKEEGEECELQQEESQSQTSIQSELSAMIDASPTSSSSLSAPTNPPDSIQDGTLLKEASAANHEESQEEMMIQQQSLSQLSVQSEISAMIDATSLQQKLPGRQQQQELPNPRQDQQEQEQAQQSESGHSTEGCDQIYANDDAVQVPSQQGGQQAQSPSDFKQWLQKRKNSRREKKRRRKRSKSTTENDSEGQRCIASDGSDGGNDDFGTSLKFTTVVVRLIVPDRECDDAKATATTTIEDDAASLQNVLLAILPISIFSQKDEKFLGINNVDAVEEVVDAASDNIDDTGDCNHPCSEENDVMQQQSALLCEDFIDSAHEDMGGDEQSNFHVKESVDIELDAYSAAIVRNRSNNTSEGNNDDDTHHQDGILPDPNEGNAPI</sequence>
<name>A0AAD8Y0T2_9STRA</name>
<feature type="compositionally biased region" description="Low complexity" evidence="5">
    <location>
        <begin position="677"/>
        <end position="695"/>
    </location>
</feature>
<comment type="caution">
    <text evidence="7">The sequence shown here is derived from an EMBL/GenBank/DDBJ whole genome shotgun (WGS) entry which is preliminary data.</text>
</comment>
<feature type="compositionally biased region" description="Low complexity" evidence="5">
    <location>
        <begin position="450"/>
        <end position="484"/>
    </location>
</feature>
<evidence type="ECO:0000256" key="2">
    <source>
        <dbReference type="ARBA" id="ARBA00022771"/>
    </source>
</evidence>
<feature type="compositionally biased region" description="Low complexity" evidence="5">
    <location>
        <begin position="52"/>
        <end position="63"/>
    </location>
</feature>
<feature type="domain" description="RanBP2-type" evidence="6">
    <location>
        <begin position="213"/>
        <end position="242"/>
    </location>
</feature>
<keyword evidence="3" id="KW-0862">Zinc</keyword>
<dbReference type="PROSITE" id="PS50199">
    <property type="entry name" value="ZF_RANBP2_2"/>
    <property type="match status" value="1"/>
</dbReference>
<keyword evidence="2 4" id="KW-0863">Zinc-finger</keyword>
<proteinExistence type="predicted"/>
<feature type="compositionally biased region" description="Low complexity" evidence="5">
    <location>
        <begin position="703"/>
        <end position="716"/>
    </location>
</feature>
<feature type="compositionally biased region" description="Low complexity" evidence="5">
    <location>
        <begin position="621"/>
        <end position="650"/>
    </location>
</feature>
<evidence type="ECO:0000256" key="3">
    <source>
        <dbReference type="ARBA" id="ARBA00022833"/>
    </source>
</evidence>
<evidence type="ECO:0000313" key="7">
    <source>
        <dbReference type="EMBL" id="KAK1737363.1"/>
    </source>
</evidence>
<feature type="region of interest" description="Disordered" evidence="5">
    <location>
        <begin position="1"/>
        <end position="211"/>
    </location>
</feature>
<keyword evidence="1" id="KW-0479">Metal-binding</keyword>
<feature type="compositionally biased region" description="Low complexity" evidence="5">
    <location>
        <begin position="750"/>
        <end position="765"/>
    </location>
</feature>
<reference evidence="7" key="1">
    <citation type="submission" date="2023-06" db="EMBL/GenBank/DDBJ databases">
        <title>Survivors Of The Sea: Transcriptome response of Skeletonema marinoi to long-term dormancy.</title>
        <authorList>
            <person name="Pinder M.I.M."/>
            <person name="Kourtchenko O."/>
            <person name="Robertson E.K."/>
            <person name="Larsson T."/>
            <person name="Maumus F."/>
            <person name="Osuna-Cruz C.M."/>
            <person name="Vancaester E."/>
            <person name="Stenow R."/>
            <person name="Vandepoele K."/>
            <person name="Ploug H."/>
            <person name="Bruchert V."/>
            <person name="Godhe A."/>
            <person name="Topel M."/>
        </authorList>
    </citation>
    <scope>NUCLEOTIDE SEQUENCE</scope>
    <source>
        <strain evidence="7">R05AC</strain>
    </source>
</reference>
<feature type="compositionally biased region" description="Basic residues" evidence="5">
    <location>
        <begin position="772"/>
        <end position="790"/>
    </location>
</feature>
<evidence type="ECO:0000259" key="6">
    <source>
        <dbReference type="PROSITE" id="PS50199"/>
    </source>
</evidence>
<feature type="region of interest" description="Disordered" evidence="5">
    <location>
        <begin position="433"/>
        <end position="491"/>
    </location>
</feature>
<feature type="region of interest" description="Disordered" evidence="5">
    <location>
        <begin position="500"/>
        <end position="519"/>
    </location>
</feature>
<protein>
    <recommendedName>
        <fullName evidence="6">RanBP2-type domain-containing protein</fullName>
    </recommendedName>
</protein>
<dbReference type="SMART" id="SM00547">
    <property type="entry name" value="ZnF_RBZ"/>
    <property type="match status" value="1"/>
</dbReference>
<feature type="compositionally biased region" description="Polar residues" evidence="5">
    <location>
        <begin position="309"/>
        <end position="330"/>
    </location>
</feature>
<organism evidence="7 8">
    <name type="scientific">Skeletonema marinoi</name>
    <dbReference type="NCBI Taxonomy" id="267567"/>
    <lineage>
        <taxon>Eukaryota</taxon>
        <taxon>Sar</taxon>
        <taxon>Stramenopiles</taxon>
        <taxon>Ochrophyta</taxon>
        <taxon>Bacillariophyta</taxon>
        <taxon>Coscinodiscophyceae</taxon>
        <taxon>Thalassiosirophycidae</taxon>
        <taxon>Thalassiosirales</taxon>
        <taxon>Skeletonemataceae</taxon>
        <taxon>Skeletonema</taxon>
        <taxon>Skeletonema marinoi-dohrnii complex</taxon>
    </lineage>
</organism>
<gene>
    <name evidence="7" type="ORF">QTG54_012230</name>
</gene>
<accession>A0AAD8Y0T2</accession>
<feature type="compositionally biased region" description="Basic residues" evidence="5">
    <location>
        <begin position="64"/>
        <end position="73"/>
    </location>
</feature>
<dbReference type="InterPro" id="IPR001876">
    <property type="entry name" value="Znf_RanBP2"/>
</dbReference>
<feature type="compositionally biased region" description="Low complexity" evidence="5">
    <location>
        <begin position="106"/>
        <end position="132"/>
    </location>
</feature>
<evidence type="ECO:0000313" key="8">
    <source>
        <dbReference type="Proteomes" id="UP001224775"/>
    </source>
</evidence>
<dbReference type="GO" id="GO:0008270">
    <property type="term" value="F:zinc ion binding"/>
    <property type="evidence" value="ECO:0007669"/>
    <property type="project" value="UniProtKB-KW"/>
</dbReference>
<keyword evidence="8" id="KW-1185">Reference proteome</keyword>
<feature type="region of interest" description="Disordered" evidence="5">
    <location>
        <begin position="606"/>
        <end position="816"/>
    </location>
</feature>
<dbReference type="Proteomes" id="UP001224775">
    <property type="component" value="Unassembled WGS sequence"/>
</dbReference>
<dbReference type="PROSITE" id="PS01358">
    <property type="entry name" value="ZF_RANBP2_1"/>
    <property type="match status" value="1"/>
</dbReference>
<feature type="region of interest" description="Disordered" evidence="5">
    <location>
        <begin position="282"/>
        <end position="350"/>
    </location>
</feature>
<dbReference type="EMBL" id="JATAAI010000026">
    <property type="protein sequence ID" value="KAK1737363.1"/>
    <property type="molecule type" value="Genomic_DNA"/>
</dbReference>
<feature type="compositionally biased region" description="Low complexity" evidence="5">
    <location>
        <begin position="175"/>
        <end position="209"/>
    </location>
</feature>
<feature type="region of interest" description="Disordered" evidence="5">
    <location>
        <begin position="958"/>
        <end position="988"/>
    </location>
</feature>
<dbReference type="AlphaFoldDB" id="A0AAD8Y0T2"/>
<feature type="compositionally biased region" description="Basic and acidic residues" evidence="5">
    <location>
        <begin position="288"/>
        <end position="301"/>
    </location>
</feature>
<feature type="compositionally biased region" description="Basic and acidic residues" evidence="5">
    <location>
        <begin position="27"/>
        <end position="38"/>
    </location>
</feature>
<dbReference type="Gene3D" id="2.30.30.380">
    <property type="entry name" value="Zn-finger domain of Sec23/24"/>
    <property type="match status" value="1"/>
</dbReference>
<evidence type="ECO:0000256" key="4">
    <source>
        <dbReference type="PROSITE-ProRule" id="PRU00322"/>
    </source>
</evidence>
<evidence type="ECO:0000256" key="1">
    <source>
        <dbReference type="ARBA" id="ARBA00022723"/>
    </source>
</evidence>
<feature type="compositionally biased region" description="Low complexity" evidence="5">
    <location>
        <begin position="74"/>
        <end position="84"/>
    </location>
</feature>